<name>A0AA46TW39_9LACT</name>
<evidence type="ECO:0000313" key="3">
    <source>
        <dbReference type="Proteomes" id="UP001164042"/>
    </source>
</evidence>
<dbReference type="EMBL" id="CP109635">
    <property type="protein sequence ID" value="UYT10702.1"/>
    <property type="molecule type" value="Genomic_DNA"/>
</dbReference>
<dbReference type="SUPFAM" id="SSF47413">
    <property type="entry name" value="lambda repressor-like DNA-binding domains"/>
    <property type="match status" value="1"/>
</dbReference>
<dbReference type="Gene3D" id="1.10.260.40">
    <property type="entry name" value="lambda repressor-like DNA-binding domains"/>
    <property type="match status" value="1"/>
</dbReference>
<dbReference type="Proteomes" id="UP001164042">
    <property type="component" value="Chromosome"/>
</dbReference>
<dbReference type="AlphaFoldDB" id="A0AA46TW39"/>
<evidence type="ECO:0000259" key="1">
    <source>
        <dbReference type="Pfam" id="PF24028"/>
    </source>
</evidence>
<protein>
    <recommendedName>
        <fullName evidence="1">DUF7339 domain-containing protein</fullName>
    </recommendedName>
</protein>
<accession>A0AA46TW39</accession>
<organism evidence="2 3">
    <name type="scientific">Lactococcus garvieae</name>
    <dbReference type="NCBI Taxonomy" id="1363"/>
    <lineage>
        <taxon>Bacteria</taxon>
        <taxon>Bacillati</taxon>
        <taxon>Bacillota</taxon>
        <taxon>Bacilli</taxon>
        <taxon>Lactobacillales</taxon>
        <taxon>Streptococcaceae</taxon>
        <taxon>Lactococcus</taxon>
    </lineage>
</organism>
<dbReference type="GO" id="GO:0003677">
    <property type="term" value="F:DNA binding"/>
    <property type="evidence" value="ECO:0007669"/>
    <property type="project" value="InterPro"/>
</dbReference>
<feature type="domain" description="DUF7339" evidence="1">
    <location>
        <begin position="1"/>
        <end position="104"/>
    </location>
</feature>
<sequence length="106" mass="12857">MKPEYFWEKINTFRKEEDMTLRAVSRYVGLPDTYLQNLKNKKNNFPTPTKLIKFREFFTDDEMFEALRSYELLPKEADSFLLELKVSKDIRLKNRLKRKMQRGVSI</sequence>
<evidence type="ECO:0000313" key="2">
    <source>
        <dbReference type="EMBL" id="UYT10702.1"/>
    </source>
</evidence>
<proteinExistence type="predicted"/>
<dbReference type="Pfam" id="PF24028">
    <property type="entry name" value="DUF7339"/>
    <property type="match status" value="1"/>
</dbReference>
<reference evidence="2" key="1">
    <citation type="submission" date="2022-10" db="EMBL/GenBank/DDBJ databases">
        <title>Genome assembly of Lactococcus garvieae isolates from cricket gut.</title>
        <authorList>
            <person name="Luecke A.R."/>
            <person name="Brown A.M.V."/>
            <person name="Wakeman C.A."/>
        </authorList>
    </citation>
    <scope>NUCLEOTIDE SEQUENCE</scope>
    <source>
        <strain evidence="2">Alexii-11_2</strain>
    </source>
</reference>
<dbReference type="InterPro" id="IPR010982">
    <property type="entry name" value="Lambda_DNA-bd_dom_sf"/>
</dbReference>
<gene>
    <name evidence="2" type="ORF">OF801_01815</name>
</gene>
<dbReference type="InterPro" id="IPR055763">
    <property type="entry name" value="DUF7339"/>
</dbReference>
<dbReference type="RefSeq" id="WP_264308409.1">
    <property type="nucleotide sequence ID" value="NZ_CP109635.1"/>
</dbReference>